<keyword evidence="3" id="KW-1185">Reference proteome</keyword>
<dbReference type="PANTHER" id="PTHR30531:SF12">
    <property type="entry name" value="FLAGELLAR BIOSYNTHETIC PROTEIN FLHB"/>
    <property type="match status" value="1"/>
</dbReference>
<dbReference type="Proteomes" id="UP000035036">
    <property type="component" value="Chromosome"/>
</dbReference>
<sequence>MKQEGSRKAVALKYDPQQAGAPQVIAGGRGEVAARIIELAQEAGVEVVEDRDLIEILAQVPIGEEIPEDLYVAVAEILAFVYRMNGRYRKDPEQGPLR</sequence>
<comment type="similarity">
    <text evidence="1">Belongs to the type III secretion exporter family.</text>
</comment>
<protein>
    <recommendedName>
        <fullName evidence="4">Flagellar biosynthesis protein FlhB</fullName>
    </recommendedName>
</protein>
<dbReference type="HOGENOM" id="CLU_041013_4_0_7"/>
<reference evidence="2 3" key="1">
    <citation type="journal article" date="2015" name="Genome Announc.">
        <title>Genomes of Geoalkalibacter ferrihydriticus Z-0531T and Geoalkalibacter subterraneus Red1T, Two Haloalkaliphilic Metal-Reducing Deltaproteobacteria.</title>
        <authorList>
            <person name="Badalamenti J.P."/>
            <person name="Krajmalnik-Brown R."/>
            <person name="Torres C.I."/>
            <person name="Bond D.R."/>
        </authorList>
    </citation>
    <scope>NUCLEOTIDE SEQUENCE [LARGE SCALE GENOMIC DNA]</scope>
    <source>
        <strain evidence="2 3">Red1</strain>
    </source>
</reference>
<dbReference type="InterPro" id="IPR029025">
    <property type="entry name" value="T3SS_substrate_exporter_C"/>
</dbReference>
<dbReference type="PANTHER" id="PTHR30531">
    <property type="entry name" value="FLAGELLAR BIOSYNTHETIC PROTEIN FLHB"/>
    <property type="match status" value="1"/>
</dbReference>
<evidence type="ECO:0008006" key="4">
    <source>
        <dbReference type="Google" id="ProtNLM"/>
    </source>
</evidence>
<dbReference type="GO" id="GO:0005886">
    <property type="term" value="C:plasma membrane"/>
    <property type="evidence" value="ECO:0007669"/>
    <property type="project" value="TreeGrafter"/>
</dbReference>
<dbReference type="InterPro" id="IPR006135">
    <property type="entry name" value="T3SS_substrate_exporter"/>
</dbReference>
<dbReference type="OrthoDB" id="9807950at2"/>
<accession>A0A0B5FBD6</accession>
<name>A0A0B5FBD6_9BACT</name>
<evidence type="ECO:0000313" key="2">
    <source>
        <dbReference type="EMBL" id="AJF05482.1"/>
    </source>
</evidence>
<dbReference type="RefSeq" id="WP_040198829.1">
    <property type="nucleotide sequence ID" value="NZ_CP010311.1"/>
</dbReference>
<dbReference type="Pfam" id="PF01312">
    <property type="entry name" value="Bac_export_2"/>
    <property type="match status" value="1"/>
</dbReference>
<dbReference type="EMBL" id="CP010311">
    <property type="protein sequence ID" value="AJF05482.1"/>
    <property type="molecule type" value="Genomic_DNA"/>
</dbReference>
<dbReference type="GO" id="GO:0009306">
    <property type="term" value="P:protein secretion"/>
    <property type="evidence" value="ECO:0007669"/>
    <property type="project" value="InterPro"/>
</dbReference>
<organism evidence="2 3">
    <name type="scientific">Geoalkalibacter subterraneus</name>
    <dbReference type="NCBI Taxonomy" id="483547"/>
    <lineage>
        <taxon>Bacteria</taxon>
        <taxon>Pseudomonadati</taxon>
        <taxon>Thermodesulfobacteriota</taxon>
        <taxon>Desulfuromonadia</taxon>
        <taxon>Desulfuromonadales</taxon>
        <taxon>Geoalkalibacteraceae</taxon>
        <taxon>Geoalkalibacter</taxon>
    </lineage>
</organism>
<dbReference type="AlphaFoldDB" id="A0A0B5FBD6"/>
<dbReference type="STRING" id="483547.GSUB_01285"/>
<evidence type="ECO:0000256" key="1">
    <source>
        <dbReference type="ARBA" id="ARBA00010690"/>
    </source>
</evidence>
<gene>
    <name evidence="2" type="ORF">GSUB_01285</name>
</gene>
<proteinExistence type="inferred from homology"/>
<evidence type="ECO:0000313" key="3">
    <source>
        <dbReference type="Proteomes" id="UP000035036"/>
    </source>
</evidence>
<dbReference type="SUPFAM" id="SSF160544">
    <property type="entry name" value="EscU C-terminal domain-like"/>
    <property type="match status" value="1"/>
</dbReference>
<dbReference type="Gene3D" id="3.40.1690.10">
    <property type="entry name" value="secretion proteins EscU"/>
    <property type="match status" value="1"/>
</dbReference>
<dbReference type="KEGG" id="gsb:GSUB_01285"/>